<dbReference type="Proteomes" id="UP000253426">
    <property type="component" value="Unassembled WGS sequence"/>
</dbReference>
<evidence type="ECO:0000313" key="2">
    <source>
        <dbReference type="Proteomes" id="UP000253426"/>
    </source>
</evidence>
<sequence length="598" mass="65250">MESWCPCLPLPRPLLPIVAGFVGMLTSAAQGEEAPMLSIHRLPPGETPAADTPRWQQMLNPDGTWSVLKLEGADPISKEAKAKLAIPKGHVRWAAILPPGLAEQAEGGVQLIGNLQSDPPAVEECSPLRQQAPLLPAPPGVNLVRNLEFTTFGVEERVQEKATGSDTPSWTMKPGTRPAGLYAARSWRLPVLAGKEPWILQVVARGEGKIRTGLAFDNGAGFGDATILETLELKGADTAFSLKLPKTLAEAKQLRVVLLAPDDHAADLHVSSISFQQGPGGGASKPVNTELGVWNWSTKPEEWRRLKPVWKQAGVKVLQLALPRELQHGAEGPLPALSDLRKEDFQIVAVEGDPHMILPQEKSSVVARHQQLTALHGKYLDGIQYDVEPYLLPGFRLEPELWHQHWLQMYEALTPGKAPLRVEPVVPFWLIAQPAAQKLLKGLAPRSTRVVVMNYRSDAGDAAAWATSWLEWSVQHQCPVALAVECGPVPDLESATYRKAPRGPLWLKSWPGHGTVAVIFDGEVDPGADATTFALARQGTVSGAATSLQGQDPTHVAEWLQTMRDISQRLNLPAKLIPRLLLHEPKEELLRYLGERAQ</sequence>
<accession>A0A366HDU2</accession>
<proteinExistence type="predicted"/>
<reference evidence="1 2" key="1">
    <citation type="submission" date="2018-06" db="EMBL/GenBank/DDBJ databases">
        <title>Genomic Encyclopedia of Type Strains, Phase IV (KMG-IV): sequencing the most valuable type-strain genomes for metagenomic binning, comparative biology and taxonomic classification.</title>
        <authorList>
            <person name="Goeker M."/>
        </authorList>
    </citation>
    <scope>NUCLEOTIDE SEQUENCE [LARGE SCALE GENOMIC DNA]</scope>
    <source>
        <strain evidence="1 2">DSM 25532</strain>
    </source>
</reference>
<gene>
    <name evidence="1" type="ORF">DES53_109212</name>
</gene>
<comment type="caution">
    <text evidence="1">The sequence shown here is derived from an EMBL/GenBank/DDBJ whole genome shotgun (WGS) entry which is preliminary data.</text>
</comment>
<dbReference type="AlphaFoldDB" id="A0A366HDU2"/>
<protein>
    <submittedName>
        <fullName evidence="1">Uncharacterized protein</fullName>
    </submittedName>
</protein>
<name>A0A366HDU2_9BACT</name>
<organism evidence="1 2">
    <name type="scientific">Roseimicrobium gellanilyticum</name>
    <dbReference type="NCBI Taxonomy" id="748857"/>
    <lineage>
        <taxon>Bacteria</taxon>
        <taxon>Pseudomonadati</taxon>
        <taxon>Verrucomicrobiota</taxon>
        <taxon>Verrucomicrobiia</taxon>
        <taxon>Verrucomicrobiales</taxon>
        <taxon>Verrucomicrobiaceae</taxon>
        <taxon>Roseimicrobium</taxon>
    </lineage>
</organism>
<keyword evidence="2" id="KW-1185">Reference proteome</keyword>
<evidence type="ECO:0000313" key="1">
    <source>
        <dbReference type="EMBL" id="RBP39784.1"/>
    </source>
</evidence>
<dbReference type="EMBL" id="QNRR01000009">
    <property type="protein sequence ID" value="RBP39784.1"/>
    <property type="molecule type" value="Genomic_DNA"/>
</dbReference>